<keyword evidence="1" id="KW-0472">Membrane</keyword>
<evidence type="ECO:0000313" key="2">
    <source>
        <dbReference type="EMBL" id="EIE20266.1"/>
    </source>
</evidence>
<feature type="transmembrane region" description="Helical" evidence="1">
    <location>
        <begin position="192"/>
        <end position="222"/>
    </location>
</feature>
<evidence type="ECO:0008006" key="4">
    <source>
        <dbReference type="Google" id="ProtNLM"/>
    </source>
</evidence>
<dbReference type="RefSeq" id="XP_005644810.1">
    <property type="nucleotide sequence ID" value="XM_005644753.1"/>
</dbReference>
<keyword evidence="1" id="KW-1133">Transmembrane helix</keyword>
<dbReference type="AlphaFoldDB" id="I0YPE7"/>
<dbReference type="GeneID" id="17038242"/>
<keyword evidence="1" id="KW-0812">Transmembrane</keyword>
<dbReference type="Proteomes" id="UP000007264">
    <property type="component" value="Unassembled WGS sequence"/>
</dbReference>
<sequence length="483" mass="50947">MQMLCLFGALLYSDVRIVLAWITWVPPALKAAQRLLQGSKLEVQQNGLLGVGGLGLVGCLLGLWPSLLGLLSLLGWAAAEAGELAWEYWKVHSEPGVLYLGERASGLARNMAEEEAKVGASTMEFYRTCLPAVPLLLVGFLCGEGIELVEHELSVPAVMTMLCSVAAWATAAVTGLLLADGLSVPARSALKALACIGTLIASVVMGGLGSVGGLVAAAFVVVSGVGLQMGDLVQGSTAWAVIDRESANPLEKHAPMSHAEICRHAANVAEVACAAVNPVKQRHFYLAMKTDFNAAPSIGLQQGPSGGMEETIEVEATVKRLDRGLATVNIRIFSRSSGSLGGRRLFAEMKALALPSPFTDLICLSDIQAPAADIRTASLHFKDARLTAGHFPDVPALPASIVGANAVHLFSLASNEDLSQPAQLRVVRHAMKYRSLPMLGETLAFTATRVGCQDGITHFKGRVTEAASEREVMMLEMHAAAEP</sequence>
<gene>
    <name evidence="2" type="ORF">COCSUDRAFT_57984</name>
</gene>
<organism evidence="2 3">
    <name type="scientific">Coccomyxa subellipsoidea (strain C-169)</name>
    <name type="common">Green microalga</name>
    <dbReference type="NCBI Taxonomy" id="574566"/>
    <lineage>
        <taxon>Eukaryota</taxon>
        <taxon>Viridiplantae</taxon>
        <taxon>Chlorophyta</taxon>
        <taxon>core chlorophytes</taxon>
        <taxon>Trebouxiophyceae</taxon>
        <taxon>Trebouxiophyceae incertae sedis</taxon>
        <taxon>Coccomyxaceae</taxon>
        <taxon>Coccomyxa</taxon>
        <taxon>Coccomyxa subellipsoidea</taxon>
    </lineage>
</organism>
<comment type="caution">
    <text evidence="2">The sequence shown here is derived from an EMBL/GenBank/DDBJ whole genome shotgun (WGS) entry which is preliminary data.</text>
</comment>
<dbReference type="EMBL" id="AGSI01000016">
    <property type="protein sequence ID" value="EIE20266.1"/>
    <property type="molecule type" value="Genomic_DNA"/>
</dbReference>
<protein>
    <recommendedName>
        <fullName evidence="4">Thioesterase domain-containing protein</fullName>
    </recommendedName>
</protein>
<name>I0YPE7_COCSC</name>
<reference evidence="2 3" key="1">
    <citation type="journal article" date="2012" name="Genome Biol.">
        <title>The genome of the polar eukaryotic microalga coccomyxa subellipsoidea reveals traits of cold adaptation.</title>
        <authorList>
            <person name="Blanc G."/>
            <person name="Agarkova I."/>
            <person name="Grimwood J."/>
            <person name="Kuo A."/>
            <person name="Brueggeman A."/>
            <person name="Dunigan D."/>
            <person name="Gurnon J."/>
            <person name="Ladunga I."/>
            <person name="Lindquist E."/>
            <person name="Lucas S."/>
            <person name="Pangilinan J."/>
            <person name="Proschold T."/>
            <person name="Salamov A."/>
            <person name="Schmutz J."/>
            <person name="Weeks D."/>
            <person name="Yamada T."/>
            <person name="Claverie J.M."/>
            <person name="Grigoriev I."/>
            <person name="Van Etten J."/>
            <person name="Lomsadze A."/>
            <person name="Borodovsky M."/>
        </authorList>
    </citation>
    <scope>NUCLEOTIDE SEQUENCE [LARGE SCALE GENOMIC DNA]</scope>
    <source>
        <strain evidence="2 3">C-169</strain>
    </source>
</reference>
<dbReference type="KEGG" id="csl:COCSUDRAFT_57984"/>
<proteinExistence type="predicted"/>
<dbReference type="eggNOG" id="ENOG502T1FU">
    <property type="taxonomic scope" value="Eukaryota"/>
</dbReference>
<evidence type="ECO:0000256" key="1">
    <source>
        <dbReference type="SAM" id="Phobius"/>
    </source>
</evidence>
<feature type="transmembrane region" description="Helical" evidence="1">
    <location>
        <begin position="125"/>
        <end position="146"/>
    </location>
</feature>
<dbReference type="OrthoDB" id="544432at2759"/>
<keyword evidence="3" id="KW-1185">Reference proteome</keyword>
<feature type="transmembrane region" description="Helical" evidence="1">
    <location>
        <begin position="44"/>
        <end position="64"/>
    </location>
</feature>
<feature type="transmembrane region" description="Helical" evidence="1">
    <location>
        <begin position="158"/>
        <end position="180"/>
    </location>
</feature>
<accession>I0YPE7</accession>
<evidence type="ECO:0000313" key="3">
    <source>
        <dbReference type="Proteomes" id="UP000007264"/>
    </source>
</evidence>